<proteinExistence type="predicted"/>
<dbReference type="GO" id="GO:0016020">
    <property type="term" value="C:membrane"/>
    <property type="evidence" value="ECO:0007669"/>
    <property type="project" value="GOC"/>
</dbReference>
<dbReference type="GO" id="GO:0008758">
    <property type="term" value="F:UDP-2,3-diacylglucosamine hydrolase activity"/>
    <property type="evidence" value="ECO:0007669"/>
    <property type="project" value="TreeGrafter"/>
</dbReference>
<evidence type="ECO:0000259" key="7">
    <source>
        <dbReference type="Pfam" id="PF00149"/>
    </source>
</evidence>
<evidence type="ECO:0000256" key="6">
    <source>
        <dbReference type="SAM" id="MobiDB-lite"/>
    </source>
</evidence>
<dbReference type="SUPFAM" id="SSF56300">
    <property type="entry name" value="Metallo-dependent phosphatases"/>
    <property type="match status" value="1"/>
</dbReference>
<dbReference type="Proteomes" id="UP000226525">
    <property type="component" value="Unassembled WGS sequence"/>
</dbReference>
<feature type="compositionally biased region" description="Basic and acidic residues" evidence="6">
    <location>
        <begin position="260"/>
        <end position="275"/>
    </location>
</feature>
<name>A0A2D6YFX2_9DELT</name>
<dbReference type="Pfam" id="PF00149">
    <property type="entry name" value="Metallophos"/>
    <property type="match status" value="1"/>
</dbReference>
<accession>A0A2D6YFX2</accession>
<sequence length="275" mass="32312">MKEYYRAIFISDIHLGTKGTQANQLCNFLKYNDCDQLYLVGDIIDVWKLKRKVYWPQEHSNVIRRILTMAKRGTKVHYILGNHDEALRNWLSFDMRFGNIELTNECVHQSRRGQRYLVIHGDLFDGIDSFNTWLYALGDHAYDVALFLNRWVNIIRRSIGFAYWPLSRTLKAKVKRATNFVFKFESNVATYCERQGYDGVICGHIHTPEIRQIGNVVYMNDGDWVESCTALVETQDGEFKIIDFHHHDEDSIPEPMINLKKQEKEKKMSREAVPQ</sequence>
<evidence type="ECO:0000313" key="8">
    <source>
        <dbReference type="EMBL" id="MAH62053.1"/>
    </source>
</evidence>
<dbReference type="InterPro" id="IPR004843">
    <property type="entry name" value="Calcineurin-like_PHP"/>
</dbReference>
<evidence type="ECO:0000256" key="3">
    <source>
        <dbReference type="ARBA" id="ARBA00022723"/>
    </source>
</evidence>
<keyword evidence="5" id="KW-0464">Manganese</keyword>
<dbReference type="PANTHER" id="PTHR34990:SF2">
    <property type="entry name" value="BLL8164 PROTEIN"/>
    <property type="match status" value="1"/>
</dbReference>
<dbReference type="InterPro" id="IPR029052">
    <property type="entry name" value="Metallo-depent_PP-like"/>
</dbReference>
<feature type="domain" description="Calcineurin-like phosphoesterase" evidence="7">
    <location>
        <begin position="6"/>
        <end position="208"/>
    </location>
</feature>
<keyword evidence="2" id="KW-0997">Cell inner membrane</keyword>
<evidence type="ECO:0000256" key="1">
    <source>
        <dbReference type="ARBA" id="ARBA00022475"/>
    </source>
</evidence>
<dbReference type="GO" id="GO:0009245">
    <property type="term" value="P:lipid A biosynthetic process"/>
    <property type="evidence" value="ECO:0007669"/>
    <property type="project" value="TreeGrafter"/>
</dbReference>
<dbReference type="PANTHER" id="PTHR34990">
    <property type="entry name" value="UDP-2,3-DIACYLGLUCOSAMINE HYDROLASE-RELATED"/>
    <property type="match status" value="1"/>
</dbReference>
<evidence type="ECO:0000313" key="9">
    <source>
        <dbReference type="Proteomes" id="UP000226525"/>
    </source>
</evidence>
<gene>
    <name evidence="8" type="ORF">CMN54_01125</name>
</gene>
<organism evidence="8 9">
    <name type="scientific">SAR324 cluster bacterium</name>
    <dbReference type="NCBI Taxonomy" id="2024889"/>
    <lineage>
        <taxon>Bacteria</taxon>
        <taxon>Deltaproteobacteria</taxon>
        <taxon>SAR324 cluster</taxon>
    </lineage>
</organism>
<evidence type="ECO:0000256" key="4">
    <source>
        <dbReference type="ARBA" id="ARBA00023136"/>
    </source>
</evidence>
<dbReference type="GO" id="GO:0046872">
    <property type="term" value="F:metal ion binding"/>
    <property type="evidence" value="ECO:0007669"/>
    <property type="project" value="UniProtKB-KW"/>
</dbReference>
<feature type="region of interest" description="Disordered" evidence="6">
    <location>
        <begin position="252"/>
        <end position="275"/>
    </location>
</feature>
<dbReference type="Gene3D" id="3.60.21.10">
    <property type="match status" value="1"/>
</dbReference>
<keyword evidence="1" id="KW-1003">Cell membrane</keyword>
<keyword evidence="4" id="KW-0472">Membrane</keyword>
<dbReference type="InterPro" id="IPR043461">
    <property type="entry name" value="LpxH-like"/>
</dbReference>
<evidence type="ECO:0000256" key="5">
    <source>
        <dbReference type="ARBA" id="ARBA00023211"/>
    </source>
</evidence>
<dbReference type="EMBL" id="NZEX01000012">
    <property type="protein sequence ID" value="MAH62053.1"/>
    <property type="molecule type" value="Genomic_DNA"/>
</dbReference>
<keyword evidence="3" id="KW-0479">Metal-binding</keyword>
<evidence type="ECO:0000256" key="2">
    <source>
        <dbReference type="ARBA" id="ARBA00022519"/>
    </source>
</evidence>
<reference evidence="9" key="1">
    <citation type="submission" date="2017-09" db="EMBL/GenBank/DDBJ databases">
        <title>The Reconstruction of 2,631 Draft Metagenome-Assembled Genomes from the Global Oceans.</title>
        <authorList>
            <person name="Tully B.J."/>
            <person name="Graham E.D."/>
            <person name="Heidelberg J.F."/>
        </authorList>
    </citation>
    <scope>NUCLEOTIDE SEQUENCE [LARGE SCALE GENOMIC DNA]</scope>
</reference>
<protein>
    <submittedName>
        <fullName evidence="8">UDP-2,3-diacylglucosamine hydrolase</fullName>
    </submittedName>
</protein>
<dbReference type="CDD" id="cd07398">
    <property type="entry name" value="MPP_YbbF-LpxH"/>
    <property type="match status" value="1"/>
</dbReference>
<comment type="caution">
    <text evidence="8">The sequence shown here is derived from an EMBL/GenBank/DDBJ whole genome shotgun (WGS) entry which is preliminary data.</text>
</comment>
<keyword evidence="8" id="KW-0378">Hydrolase</keyword>
<dbReference type="AlphaFoldDB" id="A0A2D6YFX2"/>